<accession>A0A1S1M5F2</accession>
<dbReference type="EMBL" id="MLIS01000001">
    <property type="protein sequence ID" value="OHU78831.1"/>
    <property type="molecule type" value="Genomic_DNA"/>
</dbReference>
<sequence>MGLLGAAGLLNGPDSVRGSLRNTVWMGHGTAATTHPPIATYSAKDEVDFSADGTTVRLGDDFHLEYGATKGHLRTRRADFSVDLDLTPTGEVTVFADSPIYRHLSVMLQVEGVVRQGGIESAVSTLGGFEHAAWPAFLSYAPVLPGWLRNRLPSFFTYHMLNLDERKQILLCVLGGMTKRNPICVMAFTREAGGPLRSFVHNNRFEVLSLQDDEVLNSDGIPVRVPDRFRWTIRDGAKEFAVIDGTVSTHMIAAVSSGHIGAYDYRADIDGTVYRGTGYMEYFDHGRWR</sequence>
<proteinExistence type="predicted"/>
<dbReference type="AlphaFoldDB" id="A0A1S1M5F2"/>
<name>A0A1S1M5F2_MYCCH</name>
<organism evidence="1 2">
    <name type="scientific">Mycobacteroides chelonae</name>
    <name type="common">Mycobacterium chelonae</name>
    <dbReference type="NCBI Taxonomy" id="1774"/>
    <lineage>
        <taxon>Bacteria</taxon>
        <taxon>Bacillati</taxon>
        <taxon>Actinomycetota</taxon>
        <taxon>Actinomycetes</taxon>
        <taxon>Mycobacteriales</taxon>
        <taxon>Mycobacteriaceae</taxon>
        <taxon>Mycobacteroides</taxon>
    </lineage>
</organism>
<dbReference type="InterPro" id="IPR046611">
    <property type="entry name" value="DUF6670"/>
</dbReference>
<dbReference type="Proteomes" id="UP000179441">
    <property type="component" value="Unassembled WGS sequence"/>
</dbReference>
<evidence type="ECO:0000313" key="2">
    <source>
        <dbReference type="Proteomes" id="UP000179441"/>
    </source>
</evidence>
<reference evidence="1 2" key="1">
    <citation type="submission" date="2016-10" db="EMBL/GenBank/DDBJ databases">
        <title>Evaluation of Human, Veterinary and Environmental Mycobacterium chelonae Isolates by Core Genome Phylogenomic Analysis, Targeted Gene Comparison, and Anti-microbial Susceptibility Patterns: A Tale of Mistaken Identities.</title>
        <authorList>
            <person name="Fogelson S.B."/>
            <person name="Camus A.C."/>
            <person name="Lorenz W."/>
            <person name="Vasireddy R."/>
            <person name="Vasireddy S."/>
            <person name="Smith T."/>
            <person name="Brown-Elliott B.A."/>
            <person name="Wallace R.J.Jr."/>
            <person name="Hasan N.A."/>
            <person name="Reischl U."/>
            <person name="Sanchez S."/>
        </authorList>
    </citation>
    <scope>NUCLEOTIDE SEQUENCE [LARGE SCALE GENOMIC DNA]</scope>
    <source>
        <strain evidence="1 2">15518</strain>
    </source>
</reference>
<keyword evidence="2" id="KW-1185">Reference proteome</keyword>
<comment type="caution">
    <text evidence="1">The sequence shown here is derived from an EMBL/GenBank/DDBJ whole genome shotgun (WGS) entry which is preliminary data.</text>
</comment>
<dbReference type="Pfam" id="PF20375">
    <property type="entry name" value="DUF6670"/>
    <property type="match status" value="1"/>
</dbReference>
<evidence type="ECO:0000313" key="1">
    <source>
        <dbReference type="EMBL" id="OHU78831.1"/>
    </source>
</evidence>
<protein>
    <submittedName>
        <fullName evidence="1">Uncharacterized protein</fullName>
    </submittedName>
</protein>
<gene>
    <name evidence="1" type="ORF">BKG84_10920</name>
</gene>